<gene>
    <name evidence="1" type="ORF">ACERK3_15340</name>
</gene>
<dbReference type="EMBL" id="JBGUBD010000010">
    <property type="protein sequence ID" value="MFA9479662.1"/>
    <property type="molecule type" value="Genomic_DNA"/>
</dbReference>
<proteinExistence type="predicted"/>
<name>A0ABV4U8Q2_9BACT</name>
<dbReference type="RefSeq" id="WP_425346587.1">
    <property type="nucleotide sequence ID" value="NZ_JBGUBD010000010.1"/>
</dbReference>
<dbReference type="Gene3D" id="3.90.550.10">
    <property type="entry name" value="Spore Coat Polysaccharide Biosynthesis Protein SpsA, Chain A"/>
    <property type="match status" value="1"/>
</dbReference>
<protein>
    <recommendedName>
        <fullName evidence="3">Glycosyltransferase</fullName>
    </recommendedName>
</protein>
<evidence type="ECO:0008006" key="3">
    <source>
        <dbReference type="Google" id="ProtNLM"/>
    </source>
</evidence>
<dbReference type="InterPro" id="IPR029044">
    <property type="entry name" value="Nucleotide-diphossugar_trans"/>
</dbReference>
<sequence>MEVSGFTFIRNAVKYDYPAVEAIRSVLPLVDEFVINVGLLEGEPDDGTLELVRSIGDPKIRIIESRWNPNLATGGYVYAQQTNVALFNCQGKWAVYVQCDEVVHDEDYDILRDAMRQYADRKDVDALMLWQRQFLGDYQTIFNVWPWTMRRKCWIVKPHHFVLSRGDAANFTVHPKFKERGRKIRAVQTAARQFHYCEVKTLKALAAKRDNRQRFWAKGEDEVTEVVENYYYQRFPKAFLGRYEGTHPQVMAQRMAEHPIKLDPDSHQWRQQLTWKERRQLIKGWLVEHTTDRFTGRGDHVLVETHRL</sequence>
<dbReference type="Proteomes" id="UP001575105">
    <property type="component" value="Unassembled WGS sequence"/>
</dbReference>
<comment type="caution">
    <text evidence="1">The sequence shown here is derived from an EMBL/GenBank/DDBJ whole genome shotgun (WGS) entry which is preliminary data.</text>
</comment>
<evidence type="ECO:0000313" key="1">
    <source>
        <dbReference type="EMBL" id="MFA9479662.1"/>
    </source>
</evidence>
<keyword evidence="2" id="KW-1185">Reference proteome</keyword>
<accession>A0ABV4U8Q2</accession>
<evidence type="ECO:0000313" key="2">
    <source>
        <dbReference type="Proteomes" id="UP001575105"/>
    </source>
</evidence>
<reference evidence="1 2" key="1">
    <citation type="submission" date="2024-08" db="EMBL/GenBank/DDBJ databases">
        <title>Whole-genome sequencing of halo(alkali)philic microorganisms from hypersaline lakes.</title>
        <authorList>
            <person name="Sorokin D.Y."/>
            <person name="Merkel A.Y."/>
            <person name="Messina E."/>
            <person name="Yakimov M."/>
        </authorList>
    </citation>
    <scope>NUCLEOTIDE SEQUENCE [LARGE SCALE GENOMIC DNA]</scope>
    <source>
        <strain evidence="1 2">AB-hyl4</strain>
    </source>
</reference>
<organism evidence="1 2">
    <name type="scientific">Natronomicrosphaera hydrolytica</name>
    <dbReference type="NCBI Taxonomy" id="3242702"/>
    <lineage>
        <taxon>Bacteria</taxon>
        <taxon>Pseudomonadati</taxon>
        <taxon>Planctomycetota</taxon>
        <taxon>Phycisphaerae</taxon>
        <taxon>Phycisphaerales</taxon>
        <taxon>Phycisphaeraceae</taxon>
        <taxon>Natronomicrosphaera</taxon>
    </lineage>
</organism>
<dbReference type="SUPFAM" id="SSF53448">
    <property type="entry name" value="Nucleotide-diphospho-sugar transferases"/>
    <property type="match status" value="1"/>
</dbReference>